<dbReference type="SUPFAM" id="SSF52317">
    <property type="entry name" value="Class I glutamine amidotransferase-like"/>
    <property type="match status" value="1"/>
</dbReference>
<reference evidence="2 3" key="1">
    <citation type="submission" date="2020-03" db="EMBL/GenBank/DDBJ databases">
        <authorList>
            <person name="Kim M.K."/>
        </authorList>
    </citation>
    <scope>NUCLEOTIDE SEQUENCE [LARGE SCALE GENOMIC DNA]</scope>
    <source>
        <strain evidence="2 3">BT328</strain>
    </source>
</reference>
<organism evidence="2 3">
    <name type="scientific">Spirosoma aureum</name>
    <dbReference type="NCBI Taxonomy" id="2692134"/>
    <lineage>
        <taxon>Bacteria</taxon>
        <taxon>Pseudomonadati</taxon>
        <taxon>Bacteroidota</taxon>
        <taxon>Cytophagia</taxon>
        <taxon>Cytophagales</taxon>
        <taxon>Cytophagaceae</taxon>
        <taxon>Spirosoma</taxon>
    </lineage>
</organism>
<evidence type="ECO:0000313" key="2">
    <source>
        <dbReference type="EMBL" id="QIP15561.1"/>
    </source>
</evidence>
<keyword evidence="1" id="KW-1133">Transmembrane helix</keyword>
<keyword evidence="3" id="KW-1185">Reference proteome</keyword>
<evidence type="ECO:0000313" key="3">
    <source>
        <dbReference type="Proteomes" id="UP000501802"/>
    </source>
</evidence>
<proteinExistence type="predicted"/>
<protein>
    <submittedName>
        <fullName evidence="2">VWA domain-containing protein</fullName>
    </submittedName>
</protein>
<dbReference type="InterPro" id="IPR029062">
    <property type="entry name" value="Class_I_gatase-like"/>
</dbReference>
<dbReference type="AlphaFoldDB" id="A0A6G9ASV8"/>
<sequence length="707" mass="78731">MRSDVIFQTSPWWILVCLLVGAVYAFAMYQPLPRLAGSGAALGGFDKRTTYSLAALRFVVVSFLCFLLLNPLIRSLKTITEKPKVVLAVDNSESIVASGRPALNRALTSLQTLRQQLTDKGLDVAVRTFGDTITDADLTQIPFTQRTSNLSGLLSGIRSDYEGRNLTDVVLVSDGIFNQGVSPTFGDYPFAVQAVGLGDTIAKKDIQLKGIVANRIAYLGNQFPVQAEIVSNGFQGRSATVVLRQNGRELGRQSINFGKNDTFNQLTFQTTATQKGVQHYVVEVLPQPGEFSTRNNRQDVYLDVIDGKEKVLLLALAPHPDVKALRNILERNQNYELDVRILTGTANEATAPAEKTYDLIILHQIPDNGGVGNALVQKYLAKNTPVLFILGNQSSLGPFNTSNPVMQVVAQPNQSDKVTGVFNNDFKQLNLDPAKLELLSKLPPMSVPYGEFRLQPGSEVVLWQQVGSVRTTKPLLALNVTAPRKTAVLAGEGLWSWRLEEYALTDKQEVVDELVQKVIQLISVKEDRRKLRVYPIRNEFIAGEKVIFETELYNDIYERLFDSPVRLEITDEKNLTRSYNYTPTAANSRFEISRLPEGAYRFKGSVTINNRSEQSSGQFVVRDLQLEALNTTADHGMLRQLAQQTGGKFYGPAAVDDLVRNLTSRSRPARLTSTEEINEIINWRWLFFVVLTLAAIEWGLRKFYGGY</sequence>
<dbReference type="PANTHER" id="PTHR37947:SF1">
    <property type="entry name" value="BLL2462 PROTEIN"/>
    <property type="match status" value="1"/>
</dbReference>
<keyword evidence="1" id="KW-0812">Transmembrane</keyword>
<keyword evidence="1" id="KW-0472">Membrane</keyword>
<name>A0A6G9ASV8_9BACT</name>
<evidence type="ECO:0000256" key="1">
    <source>
        <dbReference type="SAM" id="Phobius"/>
    </source>
</evidence>
<feature type="transmembrane region" description="Helical" evidence="1">
    <location>
        <begin position="50"/>
        <end position="69"/>
    </location>
</feature>
<dbReference type="EMBL" id="CP050063">
    <property type="protein sequence ID" value="QIP15561.1"/>
    <property type="molecule type" value="Genomic_DNA"/>
</dbReference>
<dbReference type="Proteomes" id="UP000501802">
    <property type="component" value="Chromosome"/>
</dbReference>
<gene>
    <name evidence="2" type="ORF">G8759_24480</name>
</gene>
<dbReference type="KEGG" id="spib:G8759_24480"/>
<accession>A0A6G9ASV8</accession>
<dbReference type="PANTHER" id="PTHR37947">
    <property type="entry name" value="BLL2462 PROTEIN"/>
    <property type="match status" value="1"/>
</dbReference>
<feature type="transmembrane region" description="Helical" evidence="1">
    <location>
        <begin position="12"/>
        <end position="29"/>
    </location>
</feature>
<dbReference type="RefSeq" id="WP_167214000.1">
    <property type="nucleotide sequence ID" value="NZ_CP050063.1"/>
</dbReference>
<dbReference type="InterPro" id="IPR036465">
    <property type="entry name" value="vWFA_dom_sf"/>
</dbReference>
<dbReference type="SUPFAM" id="SSF53300">
    <property type="entry name" value="vWA-like"/>
    <property type="match status" value="1"/>
</dbReference>